<feature type="chain" id="PRO_5012926036" description="Peptidase M20 dimerisation domain-containing protein" evidence="6">
    <location>
        <begin position="30"/>
        <end position="441"/>
    </location>
</feature>
<evidence type="ECO:0000256" key="3">
    <source>
        <dbReference type="ARBA" id="ARBA00022801"/>
    </source>
</evidence>
<dbReference type="Pfam" id="PF07687">
    <property type="entry name" value="M20_dimer"/>
    <property type="match status" value="1"/>
</dbReference>
<keyword evidence="2 6" id="KW-0732">Signal</keyword>
<dbReference type="Gene3D" id="3.40.630.10">
    <property type="entry name" value="Zn peptidases"/>
    <property type="match status" value="1"/>
</dbReference>
<dbReference type="AlphaFoldDB" id="A0A2C9V9A2"/>
<evidence type="ECO:0000256" key="1">
    <source>
        <dbReference type="ARBA" id="ARBA00006153"/>
    </source>
</evidence>
<dbReference type="InterPro" id="IPR036264">
    <property type="entry name" value="Bact_exopeptidase_dim_dom"/>
</dbReference>
<keyword evidence="5" id="KW-0479">Metal-binding</keyword>
<protein>
    <recommendedName>
        <fullName evidence="7">Peptidase M20 dimerisation domain-containing protein</fullName>
    </recommendedName>
</protein>
<dbReference type="InterPro" id="IPR002933">
    <property type="entry name" value="Peptidase_M20"/>
</dbReference>
<organism evidence="8 9">
    <name type="scientific">Manihot esculenta</name>
    <name type="common">Cassava</name>
    <name type="synonym">Jatropha manihot</name>
    <dbReference type="NCBI Taxonomy" id="3983"/>
    <lineage>
        <taxon>Eukaryota</taxon>
        <taxon>Viridiplantae</taxon>
        <taxon>Streptophyta</taxon>
        <taxon>Embryophyta</taxon>
        <taxon>Tracheophyta</taxon>
        <taxon>Spermatophyta</taxon>
        <taxon>Magnoliopsida</taxon>
        <taxon>eudicotyledons</taxon>
        <taxon>Gunneridae</taxon>
        <taxon>Pentapetalae</taxon>
        <taxon>rosids</taxon>
        <taxon>fabids</taxon>
        <taxon>Malpighiales</taxon>
        <taxon>Euphorbiaceae</taxon>
        <taxon>Crotonoideae</taxon>
        <taxon>Manihoteae</taxon>
        <taxon>Manihot</taxon>
    </lineage>
</organism>
<dbReference type="EMBL" id="CM004395">
    <property type="protein sequence ID" value="OAY40811.1"/>
    <property type="molecule type" value="Genomic_DNA"/>
</dbReference>
<feature type="signal peptide" evidence="6">
    <location>
        <begin position="1"/>
        <end position="29"/>
    </location>
</feature>
<dbReference type="PIRSF" id="PIRSF005962">
    <property type="entry name" value="Pept_M20D_amidohydro"/>
    <property type="match status" value="1"/>
</dbReference>
<evidence type="ECO:0000256" key="4">
    <source>
        <dbReference type="ARBA" id="ARBA00023211"/>
    </source>
</evidence>
<feature type="binding site" evidence="5">
    <location>
        <position position="180"/>
    </location>
    <ligand>
        <name>Mn(2+)</name>
        <dbReference type="ChEBI" id="CHEBI:29035"/>
        <label>2</label>
    </ligand>
</feature>
<evidence type="ECO:0000313" key="8">
    <source>
        <dbReference type="EMBL" id="OAY40811.1"/>
    </source>
</evidence>
<evidence type="ECO:0000256" key="5">
    <source>
        <dbReference type="PIRSR" id="PIRSR005962-1"/>
    </source>
</evidence>
<dbReference type="OrthoDB" id="6119954at2759"/>
<dbReference type="GO" id="GO:0010179">
    <property type="term" value="F:IAA-Ala conjugate hydrolase activity"/>
    <property type="evidence" value="ECO:0000318"/>
    <property type="project" value="GO_Central"/>
</dbReference>
<dbReference type="InterPro" id="IPR011650">
    <property type="entry name" value="Peptidase_M20_dimer"/>
</dbReference>
<keyword evidence="3" id="KW-0378">Hydrolase</keyword>
<name>A0A2C9V9A2_MANES</name>
<dbReference type="InterPro" id="IPR044757">
    <property type="entry name" value="ILR1-like_Hyd"/>
</dbReference>
<sequence length="441" mass="48578">MERSMFHYLIPFTCLCFFILLPACNPISAPENRSESELSSLTRDLLESAREPDFFDWLKRIRRRIHEYPELAFEEYNTSELIRSELDSIGIEYLWPIAKTGVVGSIGSGVEPWFGLRADMDALPVQELVEWDYKSKNNGKMHACGHDAHVTMLLGAAKLLQGKKHKLKGTVKLVFQPAEEGRAGAYHMLKEGALDNLQAIFGLHIAPEMPVGSIASRPGAMAAGAARFIAVIKGKGGHAARPQDTRDPILAASFAIQALQQLISRETDPLEPRVLSLGFVEAGKAANVIPEIVKFGGTIRSFTTEGLSYLQKRIIEVVENQAAVHQCTASIDFMEEKMMPYPATVNDESMYEHAKQVGEALLGESNVKFSPLIMGAEDFSFYAQKMKAAFFIIGVRNKNETSAPGLHTPYLFLDEEVLPVGAALHAAVAISYLDANAVETH</sequence>
<feature type="binding site" evidence="5">
    <location>
        <position position="144"/>
    </location>
    <ligand>
        <name>Mn(2+)</name>
        <dbReference type="ChEBI" id="CHEBI:29035"/>
        <label>2</label>
    </ligand>
</feature>
<gene>
    <name evidence="8" type="ORF">MANES_09G050700v8</name>
</gene>
<dbReference type="InterPro" id="IPR017439">
    <property type="entry name" value="Amidohydrolase"/>
</dbReference>
<evidence type="ECO:0000313" key="9">
    <source>
        <dbReference type="Proteomes" id="UP000091857"/>
    </source>
</evidence>
<proteinExistence type="inferred from homology"/>
<dbReference type="FunFam" id="3.30.70.360:FF:000001">
    <property type="entry name" value="N-acetyldiaminopimelate deacetylase"/>
    <property type="match status" value="1"/>
</dbReference>
<reference evidence="9" key="1">
    <citation type="journal article" date="2016" name="Nat. Biotechnol.">
        <title>Sequencing wild and cultivated cassava and related species reveals extensive interspecific hybridization and genetic diversity.</title>
        <authorList>
            <person name="Bredeson J.V."/>
            <person name="Lyons J.B."/>
            <person name="Prochnik S.E."/>
            <person name="Wu G.A."/>
            <person name="Ha C.M."/>
            <person name="Edsinger-Gonzales E."/>
            <person name="Grimwood J."/>
            <person name="Schmutz J."/>
            <person name="Rabbi I.Y."/>
            <person name="Egesi C."/>
            <person name="Nauluvula P."/>
            <person name="Lebot V."/>
            <person name="Ndunguru J."/>
            <person name="Mkamilo G."/>
            <person name="Bart R.S."/>
            <person name="Setter T.L."/>
            <person name="Gleadow R.M."/>
            <person name="Kulakow P."/>
            <person name="Ferguson M.E."/>
            <person name="Rounsley S."/>
            <person name="Rokhsar D.S."/>
        </authorList>
    </citation>
    <scope>NUCLEOTIDE SEQUENCE [LARGE SCALE GENOMIC DNA]</scope>
    <source>
        <strain evidence="9">cv. AM560-2</strain>
    </source>
</reference>
<dbReference type="STRING" id="3983.A0A2C9V9A2"/>
<comment type="similarity">
    <text evidence="1">Belongs to the peptidase M20 family.</text>
</comment>
<evidence type="ECO:0000256" key="6">
    <source>
        <dbReference type="SAM" id="SignalP"/>
    </source>
</evidence>
<dbReference type="SUPFAM" id="SSF53187">
    <property type="entry name" value="Zn-dependent exopeptidases"/>
    <property type="match status" value="1"/>
</dbReference>
<keyword evidence="4 5" id="KW-0464">Manganese</keyword>
<comment type="cofactor">
    <cofactor evidence="5">
        <name>Mn(2+)</name>
        <dbReference type="ChEBI" id="CHEBI:29035"/>
    </cofactor>
    <text evidence="5">The Mn(2+) ion enhances activity.</text>
</comment>
<accession>A0A2C9V9A2</accession>
<feature type="binding site" evidence="5">
    <location>
        <position position="146"/>
    </location>
    <ligand>
        <name>Mn(2+)</name>
        <dbReference type="ChEBI" id="CHEBI:29035"/>
        <label>2</label>
    </ligand>
</feature>
<dbReference type="Proteomes" id="UP000091857">
    <property type="component" value="Chromosome 9"/>
</dbReference>
<dbReference type="GO" id="GO:0009850">
    <property type="term" value="P:auxin metabolic process"/>
    <property type="evidence" value="ECO:0000318"/>
    <property type="project" value="GO_Central"/>
</dbReference>
<feature type="domain" description="Peptidase M20 dimerisation" evidence="7">
    <location>
        <begin position="224"/>
        <end position="323"/>
    </location>
</feature>
<dbReference type="GO" id="GO:0046872">
    <property type="term" value="F:metal ion binding"/>
    <property type="evidence" value="ECO:0007669"/>
    <property type="project" value="UniProtKB-KW"/>
</dbReference>
<dbReference type="Gramene" id="Manes.09G050700.1.v8.1">
    <property type="protein sequence ID" value="Manes.09G050700.1.v8.1.CDS"/>
    <property type="gene ID" value="Manes.09G050700.v8.1"/>
</dbReference>
<evidence type="ECO:0000259" key="7">
    <source>
        <dbReference type="Pfam" id="PF07687"/>
    </source>
</evidence>
<feature type="binding site" evidence="5">
    <location>
        <position position="204"/>
    </location>
    <ligand>
        <name>Mn(2+)</name>
        <dbReference type="ChEBI" id="CHEBI:29035"/>
        <label>2</label>
    </ligand>
</feature>
<dbReference type="Pfam" id="PF01546">
    <property type="entry name" value="Peptidase_M20"/>
    <property type="match status" value="1"/>
</dbReference>
<keyword evidence="9" id="KW-1185">Reference proteome</keyword>
<evidence type="ECO:0000256" key="2">
    <source>
        <dbReference type="ARBA" id="ARBA00022729"/>
    </source>
</evidence>
<dbReference type="CDD" id="cd08017">
    <property type="entry name" value="M20_IAA_Hyd"/>
    <property type="match status" value="1"/>
</dbReference>
<dbReference type="Gene3D" id="3.30.70.360">
    <property type="match status" value="1"/>
</dbReference>
<dbReference type="PANTHER" id="PTHR11014">
    <property type="entry name" value="PEPTIDASE M20 FAMILY MEMBER"/>
    <property type="match status" value="1"/>
</dbReference>
<dbReference type="PANTHER" id="PTHR11014:SF63">
    <property type="entry name" value="METALLOPEPTIDASE, PUTATIVE (AFU_ORTHOLOGUE AFUA_6G09600)-RELATED"/>
    <property type="match status" value="1"/>
</dbReference>
<feature type="binding site" evidence="5">
    <location>
        <position position="407"/>
    </location>
    <ligand>
        <name>Mn(2+)</name>
        <dbReference type="ChEBI" id="CHEBI:29035"/>
        <label>2</label>
    </ligand>
</feature>
<dbReference type="SUPFAM" id="SSF55031">
    <property type="entry name" value="Bacterial exopeptidase dimerisation domain"/>
    <property type="match status" value="1"/>
</dbReference>
<comment type="caution">
    <text evidence="8">The sequence shown here is derived from an EMBL/GenBank/DDBJ whole genome shotgun (WGS) entry which is preliminary data.</text>
</comment>
<dbReference type="NCBIfam" id="TIGR01891">
    <property type="entry name" value="amidohydrolases"/>
    <property type="match status" value="1"/>
</dbReference>